<evidence type="ECO:0000313" key="1">
    <source>
        <dbReference type="EMBL" id="GMS82650.1"/>
    </source>
</evidence>
<organism evidence="1 2">
    <name type="scientific">Pristionchus entomophagus</name>
    <dbReference type="NCBI Taxonomy" id="358040"/>
    <lineage>
        <taxon>Eukaryota</taxon>
        <taxon>Metazoa</taxon>
        <taxon>Ecdysozoa</taxon>
        <taxon>Nematoda</taxon>
        <taxon>Chromadorea</taxon>
        <taxon>Rhabditida</taxon>
        <taxon>Rhabditina</taxon>
        <taxon>Diplogasteromorpha</taxon>
        <taxon>Diplogasteroidea</taxon>
        <taxon>Neodiplogasteridae</taxon>
        <taxon>Pristionchus</taxon>
    </lineage>
</organism>
<gene>
    <name evidence="1" type="ORF">PENTCL1PPCAC_4825</name>
</gene>
<reference evidence="1" key="1">
    <citation type="submission" date="2023-10" db="EMBL/GenBank/DDBJ databases">
        <title>Genome assembly of Pristionchus species.</title>
        <authorList>
            <person name="Yoshida K."/>
            <person name="Sommer R.J."/>
        </authorList>
    </citation>
    <scope>NUCLEOTIDE SEQUENCE</scope>
    <source>
        <strain evidence="1">RS0144</strain>
    </source>
</reference>
<feature type="non-terminal residue" evidence="1">
    <location>
        <position position="64"/>
    </location>
</feature>
<keyword evidence="2" id="KW-1185">Reference proteome</keyword>
<comment type="caution">
    <text evidence="1">The sequence shown here is derived from an EMBL/GenBank/DDBJ whole genome shotgun (WGS) entry which is preliminary data.</text>
</comment>
<evidence type="ECO:0000313" key="2">
    <source>
        <dbReference type="Proteomes" id="UP001432027"/>
    </source>
</evidence>
<name>A0AAV5SRE5_9BILA</name>
<feature type="non-terminal residue" evidence="1">
    <location>
        <position position="1"/>
    </location>
</feature>
<proteinExistence type="predicted"/>
<protein>
    <submittedName>
        <fullName evidence="1">Uncharacterized protein</fullName>
    </submittedName>
</protein>
<accession>A0AAV5SRE5</accession>
<sequence length="64" mass="7313">EQYLKISKKSECKRCVSPFLLGLVMTALHSTKKNIACSIFDCRDQEGMRSDGTIEDEQTQMKEI</sequence>
<dbReference type="Proteomes" id="UP001432027">
    <property type="component" value="Unassembled WGS sequence"/>
</dbReference>
<dbReference type="EMBL" id="BTSX01000002">
    <property type="protein sequence ID" value="GMS82650.1"/>
    <property type="molecule type" value="Genomic_DNA"/>
</dbReference>
<dbReference type="AlphaFoldDB" id="A0AAV5SRE5"/>